<dbReference type="EMBL" id="JAHKKG010000007">
    <property type="protein sequence ID" value="MBU2666498.1"/>
    <property type="molecule type" value="Genomic_DNA"/>
</dbReference>
<dbReference type="InterPro" id="IPR036761">
    <property type="entry name" value="TTHA0802/YceI-like_sf"/>
</dbReference>
<comment type="similarity">
    <text evidence="1">Belongs to the UPF0312 family.</text>
</comment>
<dbReference type="RefSeq" id="WP_215790109.1">
    <property type="nucleotide sequence ID" value="NZ_JAHKKG010000007.1"/>
</dbReference>
<dbReference type="SUPFAM" id="SSF101874">
    <property type="entry name" value="YceI-like"/>
    <property type="match status" value="1"/>
</dbReference>
<comment type="caution">
    <text evidence="3">The sequence shown here is derived from an EMBL/GenBank/DDBJ whole genome shotgun (WGS) entry which is preliminary data.</text>
</comment>
<sequence length="170" mass="18022">MTTQMHNTLRPGTYTIDTARSACRLTATHTFGLKPVAATVDLRGGTITVAGDLAASTASAVLDAGTFRSDDERRNKDIAGRKFFDAAQHPTIAFRSTGCRRGEEGWLLDGVLRVRGHDSDVTLAIEVARSTPDGCHVVATGVIDRIAAGITAGRALIARPVRVVLDLHAC</sequence>
<keyword evidence="4" id="KW-1185">Reference proteome</keyword>
<dbReference type="PANTHER" id="PTHR34406:SF1">
    <property type="entry name" value="PROTEIN YCEI"/>
    <property type="match status" value="1"/>
</dbReference>
<proteinExistence type="inferred from homology"/>
<name>A0ABS5YUV8_9ACTN</name>
<organism evidence="3 4">
    <name type="scientific">Paractinoplanes bogorensis</name>
    <dbReference type="NCBI Taxonomy" id="1610840"/>
    <lineage>
        <taxon>Bacteria</taxon>
        <taxon>Bacillati</taxon>
        <taxon>Actinomycetota</taxon>
        <taxon>Actinomycetes</taxon>
        <taxon>Micromonosporales</taxon>
        <taxon>Micromonosporaceae</taxon>
        <taxon>Paractinoplanes</taxon>
    </lineage>
</organism>
<dbReference type="InterPro" id="IPR007372">
    <property type="entry name" value="Lipid/polyisoprenoid-bd_YceI"/>
</dbReference>
<evidence type="ECO:0000313" key="4">
    <source>
        <dbReference type="Proteomes" id="UP001519654"/>
    </source>
</evidence>
<dbReference type="Proteomes" id="UP001519654">
    <property type="component" value="Unassembled WGS sequence"/>
</dbReference>
<dbReference type="PANTHER" id="PTHR34406">
    <property type="entry name" value="PROTEIN YCEI"/>
    <property type="match status" value="1"/>
</dbReference>
<gene>
    <name evidence="3" type="ORF">KOI35_23610</name>
</gene>
<accession>A0ABS5YUV8</accession>
<evidence type="ECO:0000313" key="3">
    <source>
        <dbReference type="EMBL" id="MBU2666498.1"/>
    </source>
</evidence>
<feature type="domain" description="Lipid/polyisoprenoid-binding YceI-like" evidence="2">
    <location>
        <begin position="13"/>
        <end position="170"/>
    </location>
</feature>
<dbReference type="Pfam" id="PF04264">
    <property type="entry name" value="YceI"/>
    <property type="match status" value="1"/>
</dbReference>
<evidence type="ECO:0000259" key="2">
    <source>
        <dbReference type="SMART" id="SM00867"/>
    </source>
</evidence>
<evidence type="ECO:0000256" key="1">
    <source>
        <dbReference type="ARBA" id="ARBA00008812"/>
    </source>
</evidence>
<dbReference type="Gene3D" id="2.40.128.110">
    <property type="entry name" value="Lipid/polyisoprenoid-binding, YceI-like"/>
    <property type="match status" value="1"/>
</dbReference>
<reference evidence="3 4" key="1">
    <citation type="submission" date="2021-06" db="EMBL/GenBank/DDBJ databases">
        <title>Actinoplanes lichenicola sp. nov., and Actinoplanes ovalisporus sp. nov., isolated from lichen in Thailand.</title>
        <authorList>
            <person name="Saeng-In P."/>
            <person name="Kanchanasin P."/>
            <person name="Yuki M."/>
            <person name="Kudo T."/>
            <person name="Ohkuma M."/>
            <person name="Phongsopitanun W."/>
            <person name="Tanasupawat S."/>
        </authorList>
    </citation>
    <scope>NUCLEOTIDE SEQUENCE [LARGE SCALE GENOMIC DNA]</scope>
    <source>
        <strain evidence="3 4">NBRC 110975</strain>
    </source>
</reference>
<protein>
    <submittedName>
        <fullName evidence="3">YceI family protein</fullName>
    </submittedName>
</protein>
<dbReference type="SMART" id="SM00867">
    <property type="entry name" value="YceI"/>
    <property type="match status" value="1"/>
</dbReference>